<evidence type="ECO:0000256" key="4">
    <source>
        <dbReference type="ARBA" id="ARBA00023098"/>
    </source>
</evidence>
<dbReference type="PANTHER" id="PTHR43602:SF1">
    <property type="entry name" value="ENOYL-COA HYDRATASE DOMAIN-CONTAINING PROTEIN 3, MITOCHONDRIAL"/>
    <property type="match status" value="1"/>
</dbReference>
<dbReference type="InterPro" id="IPR001753">
    <property type="entry name" value="Enoyl-CoA_hydra/iso"/>
</dbReference>
<sequence>MSDLILREDNGHVARLILNSPGNYNALSAEMIATLYTTLAMIGTEEEVRVIILAANGKAFCAGHDLRQMQAARANPDGGRAGYTALFDACAQLMQLISTLPQPVIAEVAGVATAAGCQLVASCDLALASKSAKFGVNGVDLGLFCSTPAVALSRAVPRKAAFEMLATGRFLDAEEAAALGLINRAVAANRLKAETRALAARIAEKLPAAIAMGKRGFYEQLAHETADAYEAAGDTMCANMMLSDTAEGIQAFLEKRKPGWAAE</sequence>
<dbReference type="EMBL" id="FNAH01000013">
    <property type="protein sequence ID" value="SDE86048.1"/>
    <property type="molecule type" value="Genomic_DNA"/>
</dbReference>
<name>A0A1G7GD16_9RHOB</name>
<organism evidence="7 8">
    <name type="scientific">Paracoccus isoporae</name>
    <dbReference type="NCBI Taxonomy" id="591205"/>
    <lineage>
        <taxon>Bacteria</taxon>
        <taxon>Pseudomonadati</taxon>
        <taxon>Pseudomonadota</taxon>
        <taxon>Alphaproteobacteria</taxon>
        <taxon>Rhodobacterales</taxon>
        <taxon>Paracoccaceae</taxon>
        <taxon>Paracoccus</taxon>
    </lineage>
</organism>
<protein>
    <recommendedName>
        <fullName evidence="6">Enoyl-CoA hydratase domain-containing protein 3, mitochondrial</fullName>
    </recommendedName>
</protein>
<dbReference type="STRING" id="591205.SAMN05421538_1137"/>
<keyword evidence="4" id="KW-0443">Lipid metabolism</keyword>
<evidence type="ECO:0000256" key="2">
    <source>
        <dbReference type="ARBA" id="ARBA00022832"/>
    </source>
</evidence>
<dbReference type="CDD" id="cd06558">
    <property type="entry name" value="crotonase-like"/>
    <property type="match status" value="1"/>
</dbReference>
<dbReference type="OrthoDB" id="9795613at2"/>
<accession>A0A1G7GD16</accession>
<evidence type="ECO:0000256" key="3">
    <source>
        <dbReference type="ARBA" id="ARBA00022946"/>
    </source>
</evidence>
<keyword evidence="8" id="KW-1185">Reference proteome</keyword>
<comment type="similarity">
    <text evidence="1">Belongs to the enoyl-CoA hydratase/isomerase family.</text>
</comment>
<dbReference type="InterPro" id="IPR052377">
    <property type="entry name" value="Mitochondrial_ECH-domain"/>
</dbReference>
<dbReference type="GO" id="GO:0006631">
    <property type="term" value="P:fatty acid metabolic process"/>
    <property type="evidence" value="ECO:0007669"/>
    <property type="project" value="UniProtKB-KW"/>
</dbReference>
<dbReference type="Pfam" id="PF00378">
    <property type="entry name" value="ECH_1"/>
    <property type="match status" value="1"/>
</dbReference>
<proteinExistence type="inferred from homology"/>
<dbReference type="InterPro" id="IPR029045">
    <property type="entry name" value="ClpP/crotonase-like_dom_sf"/>
</dbReference>
<gene>
    <name evidence="7" type="ORF">SAMN05421538_1137</name>
</gene>
<dbReference type="NCBIfam" id="NF006008">
    <property type="entry name" value="PRK08139.1"/>
    <property type="match status" value="1"/>
</dbReference>
<evidence type="ECO:0000313" key="7">
    <source>
        <dbReference type="EMBL" id="SDE86048.1"/>
    </source>
</evidence>
<dbReference type="AlphaFoldDB" id="A0A1G7GD16"/>
<dbReference type="Gene3D" id="1.10.12.10">
    <property type="entry name" value="Lyase 2-enoyl-coa Hydratase, Chain A, domain 2"/>
    <property type="match status" value="1"/>
</dbReference>
<comment type="function">
    <text evidence="5">May play a role in fatty acid biosynthesis and insulin sensitivity.</text>
</comment>
<dbReference type="Gene3D" id="3.90.226.10">
    <property type="entry name" value="2-enoyl-CoA Hydratase, Chain A, domain 1"/>
    <property type="match status" value="1"/>
</dbReference>
<dbReference type="InterPro" id="IPR014748">
    <property type="entry name" value="Enoyl-CoA_hydra_C"/>
</dbReference>
<evidence type="ECO:0000313" key="8">
    <source>
        <dbReference type="Proteomes" id="UP000199344"/>
    </source>
</evidence>
<dbReference type="SUPFAM" id="SSF52096">
    <property type="entry name" value="ClpP/crotonase"/>
    <property type="match status" value="1"/>
</dbReference>
<keyword evidence="3" id="KW-0809">Transit peptide</keyword>
<dbReference type="Proteomes" id="UP000199344">
    <property type="component" value="Unassembled WGS sequence"/>
</dbReference>
<evidence type="ECO:0000256" key="1">
    <source>
        <dbReference type="ARBA" id="ARBA00005254"/>
    </source>
</evidence>
<reference evidence="7 8" key="1">
    <citation type="submission" date="2016-10" db="EMBL/GenBank/DDBJ databases">
        <authorList>
            <person name="de Groot N.N."/>
        </authorList>
    </citation>
    <scope>NUCLEOTIDE SEQUENCE [LARGE SCALE GENOMIC DNA]</scope>
    <source>
        <strain evidence="7 8">DSM 22220</strain>
    </source>
</reference>
<dbReference type="GO" id="GO:0016836">
    <property type="term" value="F:hydro-lyase activity"/>
    <property type="evidence" value="ECO:0007669"/>
    <property type="project" value="TreeGrafter"/>
</dbReference>
<evidence type="ECO:0000256" key="6">
    <source>
        <dbReference type="ARBA" id="ARBA00040545"/>
    </source>
</evidence>
<keyword evidence="2" id="KW-0276">Fatty acid metabolism</keyword>
<dbReference type="PANTHER" id="PTHR43602">
    <property type="match status" value="1"/>
</dbReference>
<evidence type="ECO:0000256" key="5">
    <source>
        <dbReference type="ARBA" id="ARBA00037410"/>
    </source>
</evidence>